<evidence type="ECO:0000313" key="2">
    <source>
        <dbReference type="Proteomes" id="UP001231316"/>
    </source>
</evidence>
<reference evidence="1" key="1">
    <citation type="submission" date="2023-04" db="EMBL/GenBank/DDBJ databases">
        <title>Four porcine-derived lactic acid bacteria strains analyses and their evaluation as potential probiotics based on genomics.</title>
        <authorList>
            <person name="Niu D."/>
        </authorList>
    </citation>
    <scope>NUCLEOTIDE SEQUENCE</scope>
    <source>
        <strain evidence="1">ZSA5</strain>
        <plasmid evidence="1">unnamed2</plasmid>
    </source>
</reference>
<keyword evidence="1" id="KW-0614">Plasmid</keyword>
<accession>A0AAX3XBN6</accession>
<dbReference type="EMBL" id="CP123973">
    <property type="protein sequence ID" value="WII29710.1"/>
    <property type="molecule type" value="Genomic_DNA"/>
</dbReference>
<sequence length="46" mass="4970">MFLGVAAAGKLWWLVRALGGTGSLSESLYWSLSVIIFKVEIRANAS</sequence>
<dbReference type="Proteomes" id="UP001231316">
    <property type="component" value="Plasmid unnamed2"/>
</dbReference>
<dbReference type="RefSeq" id="WP_284650683.1">
    <property type="nucleotide sequence ID" value="NZ_CP123973.1"/>
</dbReference>
<gene>
    <name evidence="1" type="ORF">QFE45_10605</name>
</gene>
<geneLocation type="plasmid" evidence="1 2">
    <name>unnamed2</name>
</geneLocation>
<protein>
    <submittedName>
        <fullName evidence="1">Uncharacterized protein</fullName>
    </submittedName>
</protein>
<evidence type="ECO:0000313" key="1">
    <source>
        <dbReference type="EMBL" id="WII29710.1"/>
    </source>
</evidence>
<organism evidence="1 2">
    <name type="scientific">Ligilactobacillus salivarius</name>
    <dbReference type="NCBI Taxonomy" id="1624"/>
    <lineage>
        <taxon>Bacteria</taxon>
        <taxon>Bacillati</taxon>
        <taxon>Bacillota</taxon>
        <taxon>Bacilli</taxon>
        <taxon>Lactobacillales</taxon>
        <taxon>Lactobacillaceae</taxon>
        <taxon>Ligilactobacillus</taxon>
    </lineage>
</organism>
<dbReference type="AlphaFoldDB" id="A0AAX3XBN6"/>
<proteinExistence type="predicted"/>
<name>A0AAX3XBN6_9LACO</name>